<protein>
    <submittedName>
        <fullName evidence="4">Multifunctional non-homologous end joining protein LigD</fullName>
    </submittedName>
</protein>
<dbReference type="Gene3D" id="3.30.470.30">
    <property type="entry name" value="DNA ligase/mRNA capping enzyme"/>
    <property type="match status" value="1"/>
</dbReference>
<dbReference type="EMBL" id="CAKMMF010000044">
    <property type="protein sequence ID" value="CAH1224028.1"/>
    <property type="molecule type" value="Genomic_DNA"/>
</dbReference>
<feature type="compositionally biased region" description="Polar residues" evidence="2">
    <location>
        <begin position="1"/>
        <end position="17"/>
    </location>
</feature>
<comment type="caution">
    <text evidence="4">The sequence shown here is derived from an EMBL/GenBank/DDBJ whole genome shotgun (WGS) entry which is preliminary data.</text>
</comment>
<dbReference type="SUPFAM" id="SSF56091">
    <property type="entry name" value="DNA ligase/mRNA capping enzyme, catalytic domain"/>
    <property type="match status" value="1"/>
</dbReference>
<dbReference type="Proteomes" id="UP000838686">
    <property type="component" value="Unassembled WGS sequence"/>
</dbReference>
<dbReference type="InterPro" id="IPR012310">
    <property type="entry name" value="DNA_ligase_ATP-dep_cent"/>
</dbReference>
<dbReference type="InterPro" id="IPR029710">
    <property type="entry name" value="LIG4"/>
</dbReference>
<keyword evidence="5" id="KW-1185">Reference proteome</keyword>
<evidence type="ECO:0000313" key="5">
    <source>
        <dbReference type="Proteomes" id="UP000838686"/>
    </source>
</evidence>
<dbReference type="PANTHER" id="PTHR45997">
    <property type="entry name" value="DNA LIGASE 4"/>
    <property type="match status" value="1"/>
</dbReference>
<reference evidence="4" key="1">
    <citation type="submission" date="2022-01" db="EMBL/GenBank/DDBJ databases">
        <authorList>
            <person name="Criscuolo A."/>
        </authorList>
    </citation>
    <scope>NUCLEOTIDE SEQUENCE</scope>
    <source>
        <strain evidence="4">CIP111893</strain>
    </source>
</reference>
<feature type="compositionally biased region" description="Low complexity" evidence="2">
    <location>
        <begin position="181"/>
        <end position="197"/>
    </location>
</feature>
<dbReference type="InterPro" id="IPR012340">
    <property type="entry name" value="NA-bd_OB-fold"/>
</dbReference>
<dbReference type="SUPFAM" id="SSF50249">
    <property type="entry name" value="Nucleic acid-binding proteins"/>
    <property type="match status" value="1"/>
</dbReference>
<dbReference type="PANTHER" id="PTHR45997:SF1">
    <property type="entry name" value="DNA LIGASE 4"/>
    <property type="match status" value="1"/>
</dbReference>
<accession>A0ABN8H5A9</accession>
<feature type="region of interest" description="Disordered" evidence="2">
    <location>
        <begin position="1"/>
        <end position="21"/>
    </location>
</feature>
<sequence length="401" mass="44417">MSQQQKNPHVSPNNLSSREGEADNSLALSALTIQLPEHPMAPITINELPRGDDWGYQLKWDGVRILARIEGSASGRPSSCSTVPRAGSSADIQLYSRNMLVKNAIYPEVVSLLSSLSSDHDSCLLDGEVVWWDGERPKFQQVLKRERSRGGHNTSSPQLRPDVADSHHTASNRALEAARGSASVDSSQSEPQSLSSTSAGAGGIVYVLFDLLADEAGDLRHLPYWERYQRLKQRYSNNDPRLIITDLFLDGEALWKWVESNGWEGVVSKRLSSPYREGKKHRDWFKKKTALAIDVDIVGLKLRNGGIASLIMAYNGQYFGSVSLGLNEELRRTIAAAFRSLQPESVGGRCPFPAIPDDLKRETIQWLPMSFKCRVTGLEITAAGQLRHPKLVTFLPKESPS</sequence>
<dbReference type="RefSeq" id="WP_236346936.1">
    <property type="nucleotide sequence ID" value="NZ_CAKMMF010000044.1"/>
</dbReference>
<feature type="region of interest" description="Disordered" evidence="2">
    <location>
        <begin position="143"/>
        <end position="197"/>
    </location>
</feature>
<dbReference type="Gene3D" id="2.40.50.140">
    <property type="entry name" value="Nucleic acid-binding proteins"/>
    <property type="match status" value="1"/>
</dbReference>
<evidence type="ECO:0000256" key="2">
    <source>
        <dbReference type="SAM" id="MobiDB-lite"/>
    </source>
</evidence>
<evidence type="ECO:0000259" key="3">
    <source>
        <dbReference type="Pfam" id="PF01068"/>
    </source>
</evidence>
<proteinExistence type="predicted"/>
<evidence type="ECO:0000313" key="4">
    <source>
        <dbReference type="EMBL" id="CAH1224028.1"/>
    </source>
</evidence>
<feature type="domain" description="ATP-dependent DNA ligase family profile" evidence="3">
    <location>
        <begin position="89"/>
        <end position="288"/>
    </location>
</feature>
<name>A0ABN8H5A9_9BACL</name>
<evidence type="ECO:0000256" key="1">
    <source>
        <dbReference type="ARBA" id="ARBA00034003"/>
    </source>
</evidence>
<dbReference type="Pfam" id="PF01068">
    <property type="entry name" value="DNA_ligase_A_M"/>
    <property type="match status" value="1"/>
</dbReference>
<gene>
    <name evidence="4" type="primary">ligD</name>
    <name evidence="4" type="ORF">PAECIP111893_05071</name>
</gene>
<organism evidence="4 5">
    <name type="scientific">Paenibacillus plantiphilus</name>
    <dbReference type="NCBI Taxonomy" id="2905650"/>
    <lineage>
        <taxon>Bacteria</taxon>
        <taxon>Bacillati</taxon>
        <taxon>Bacillota</taxon>
        <taxon>Bacilli</taxon>
        <taxon>Bacillales</taxon>
        <taxon>Paenibacillaceae</taxon>
        <taxon>Paenibacillus</taxon>
    </lineage>
</organism>
<comment type="catalytic activity">
    <reaction evidence="1">
        <text>ATP + (deoxyribonucleotide)n-3'-hydroxyl + 5'-phospho-(deoxyribonucleotide)m = (deoxyribonucleotide)n+m + AMP + diphosphate.</text>
        <dbReference type="EC" id="6.5.1.1"/>
    </reaction>
</comment>
<dbReference type="Gene3D" id="3.30.1490.70">
    <property type="match status" value="1"/>
</dbReference>